<dbReference type="PANTHER" id="PTHR22935:SF97">
    <property type="entry name" value="BETA-LACTAMASE-RELATED DOMAIN-CONTAINING PROTEIN"/>
    <property type="match status" value="1"/>
</dbReference>
<dbReference type="PANTHER" id="PTHR22935">
    <property type="entry name" value="PENICILLIN-BINDING PROTEIN"/>
    <property type="match status" value="1"/>
</dbReference>
<dbReference type="InterPro" id="IPR001466">
    <property type="entry name" value="Beta-lactam-related"/>
</dbReference>
<dbReference type="InterPro" id="IPR051478">
    <property type="entry name" value="Beta-lactamase-like_AB/R"/>
</dbReference>
<dbReference type="STRING" id="1231657.A0A1Y1YBF3"/>
<dbReference type="Gene3D" id="3.40.710.10">
    <property type="entry name" value="DD-peptidase/beta-lactamase superfamily"/>
    <property type="match status" value="1"/>
</dbReference>
<feature type="domain" description="Beta-lactamase-related" evidence="2">
    <location>
        <begin position="91"/>
        <end position="409"/>
    </location>
</feature>
<dbReference type="EMBL" id="MCFA01000282">
    <property type="protein sequence ID" value="ORX95317.1"/>
    <property type="molecule type" value="Genomic_DNA"/>
</dbReference>
<keyword evidence="1" id="KW-0732">Signal</keyword>
<dbReference type="SUPFAM" id="SSF56601">
    <property type="entry name" value="beta-lactamase/transpeptidase-like"/>
    <property type="match status" value="1"/>
</dbReference>
<evidence type="ECO:0000313" key="5">
    <source>
        <dbReference type="Proteomes" id="UP000193144"/>
    </source>
</evidence>
<feature type="domain" description="Beta-lactamase-like ARB-00930-like C-terminal" evidence="3">
    <location>
        <begin position="428"/>
        <end position="572"/>
    </location>
</feature>
<evidence type="ECO:0000313" key="4">
    <source>
        <dbReference type="EMBL" id="ORX95317.1"/>
    </source>
</evidence>
<proteinExistence type="predicted"/>
<feature type="chain" id="PRO_5013254344" evidence="1">
    <location>
        <begin position="22"/>
        <end position="573"/>
    </location>
</feature>
<dbReference type="InterPro" id="IPR058664">
    <property type="entry name" value="ARB_00930-like_C"/>
</dbReference>
<feature type="signal peptide" evidence="1">
    <location>
        <begin position="1"/>
        <end position="21"/>
    </location>
</feature>
<organism evidence="4 5">
    <name type="scientific">Clohesyomyces aquaticus</name>
    <dbReference type="NCBI Taxonomy" id="1231657"/>
    <lineage>
        <taxon>Eukaryota</taxon>
        <taxon>Fungi</taxon>
        <taxon>Dikarya</taxon>
        <taxon>Ascomycota</taxon>
        <taxon>Pezizomycotina</taxon>
        <taxon>Dothideomycetes</taxon>
        <taxon>Pleosporomycetidae</taxon>
        <taxon>Pleosporales</taxon>
        <taxon>Lindgomycetaceae</taxon>
        <taxon>Clohesyomyces</taxon>
    </lineage>
</organism>
<evidence type="ECO:0000259" key="2">
    <source>
        <dbReference type="Pfam" id="PF00144"/>
    </source>
</evidence>
<dbReference type="Proteomes" id="UP000193144">
    <property type="component" value="Unassembled WGS sequence"/>
</dbReference>
<comment type="caution">
    <text evidence="4">The sequence shown here is derived from an EMBL/GenBank/DDBJ whole genome shotgun (WGS) entry which is preliminary data.</text>
</comment>
<reference evidence="4 5" key="1">
    <citation type="submission" date="2016-07" db="EMBL/GenBank/DDBJ databases">
        <title>Pervasive Adenine N6-methylation of Active Genes in Fungi.</title>
        <authorList>
            <consortium name="DOE Joint Genome Institute"/>
            <person name="Mondo S.J."/>
            <person name="Dannebaum R.O."/>
            <person name="Kuo R.C."/>
            <person name="Labutti K."/>
            <person name="Haridas S."/>
            <person name="Kuo A."/>
            <person name="Salamov A."/>
            <person name="Ahrendt S.R."/>
            <person name="Lipzen A."/>
            <person name="Sullivan W."/>
            <person name="Andreopoulos W.B."/>
            <person name="Clum A."/>
            <person name="Lindquist E."/>
            <person name="Daum C."/>
            <person name="Ramamoorthy G.K."/>
            <person name="Gryganskyi A."/>
            <person name="Culley D."/>
            <person name="Magnuson J.K."/>
            <person name="James T.Y."/>
            <person name="O'Malley M.A."/>
            <person name="Stajich J.E."/>
            <person name="Spatafora J.W."/>
            <person name="Visel A."/>
            <person name="Grigoriev I.V."/>
        </authorList>
    </citation>
    <scope>NUCLEOTIDE SEQUENCE [LARGE SCALE GENOMIC DNA]</scope>
    <source>
        <strain evidence="4 5">CBS 115471</strain>
    </source>
</reference>
<dbReference type="OrthoDB" id="10250282at2759"/>
<name>A0A1Y1YBF3_9PLEO</name>
<dbReference type="PROSITE" id="PS51257">
    <property type="entry name" value="PROKAR_LIPOPROTEIN"/>
    <property type="match status" value="1"/>
</dbReference>
<evidence type="ECO:0000256" key="1">
    <source>
        <dbReference type="SAM" id="SignalP"/>
    </source>
</evidence>
<gene>
    <name evidence="4" type="ORF">BCR34DRAFT_607998</name>
</gene>
<dbReference type="Pfam" id="PF00144">
    <property type="entry name" value="Beta-lactamase"/>
    <property type="match status" value="1"/>
</dbReference>
<accession>A0A1Y1YBF3</accession>
<evidence type="ECO:0000259" key="3">
    <source>
        <dbReference type="Pfam" id="PF26335"/>
    </source>
</evidence>
<protein>
    <submittedName>
        <fullName evidence="4">Beta-lactamase/transpeptidase-like protein</fullName>
    </submittedName>
</protein>
<sequence length="573" mass="61914">MSRSISLAALLSLLMAVPSAATSCPIYGPVFPTPTKLTESIVAKSALQNLSESISASFEHGKSAYGPVDSTAAYAIQIFSLDTEDPLLEYYHDGTTLSNATGVRKIDGDSIFRIGSISKLLTIYLFLAKLGDSLWNDPVTKHIPELRNRDRSQENPVEYVNWDGITLGALAGHVAGLPRDLIDLLGLYANTDETFGLPPLSPADYPSCVLTATNYTCDRNKFFESINERQPTFLPNTKPAYSNTAFMLLGYALETITGQPYKEILKDSLIDPLGLTGTSYSKPEDDEGVVPINASVSDWARDFGDAAPIGGLYASTNDLARIGRSILNSTLLDKNITRAWLQPTSFTSSLFGVVGRPWEIFRAADIGPSKRLVDIYTKGGDIGMYHTNLAVIPDYNIGFVTAVAGQGSHVFLDNLIVDVLFPVVEEAAREQADARYAGTYKARNGLNSSLAISTDPQLPGLGVSSWISNGTDFLSAFSSLFAGTPITLSNLRIYPTNLRRQAGNGTEEAWRMGLDFGSDSEVVGPFSACGSWFSVDLLAVGKRAVDEFLFTLGGDEDETTVSPSGFDIILYKE</sequence>
<dbReference type="AlphaFoldDB" id="A0A1Y1YBF3"/>
<dbReference type="InterPro" id="IPR012338">
    <property type="entry name" value="Beta-lactam/transpept-like"/>
</dbReference>
<dbReference type="Pfam" id="PF26335">
    <property type="entry name" value="ARB_00930_C"/>
    <property type="match status" value="1"/>
</dbReference>
<keyword evidence="5" id="KW-1185">Reference proteome</keyword>